<keyword evidence="9 14" id="KW-0543">Viral nucleoprotein</keyword>
<keyword evidence="6" id="KW-0167">Capsid protein</keyword>
<evidence type="ECO:0000313" key="15">
    <source>
        <dbReference type="Proteomes" id="UP000594080"/>
    </source>
</evidence>
<dbReference type="GO" id="GO:0003723">
    <property type="term" value="F:RNA binding"/>
    <property type="evidence" value="ECO:0007669"/>
    <property type="project" value="UniProtKB-KW"/>
</dbReference>
<accession>A0A191KW86</accession>
<evidence type="ECO:0000256" key="4">
    <source>
        <dbReference type="ARBA" id="ARBA00014389"/>
    </source>
</evidence>
<evidence type="ECO:0000256" key="9">
    <source>
        <dbReference type="ARBA" id="ARBA00023086"/>
    </source>
</evidence>
<dbReference type="Proteomes" id="UP000594080">
    <property type="component" value="Genome"/>
</dbReference>
<dbReference type="GO" id="GO:0019029">
    <property type="term" value="C:helical viral capsid"/>
    <property type="evidence" value="ECO:0007669"/>
    <property type="project" value="UniProtKB-KW"/>
</dbReference>
<comment type="similarity">
    <text evidence="3">Belongs to the nairovirus nucleocapsid protein family.</text>
</comment>
<evidence type="ECO:0000256" key="13">
    <source>
        <dbReference type="ARBA" id="ARBA00046354"/>
    </source>
</evidence>
<proteinExistence type="inferred from homology"/>
<organism evidence="14 15">
    <name type="scientific">Bandia virus</name>
    <dbReference type="NCBI Taxonomy" id="248060"/>
    <lineage>
        <taxon>Viruses</taxon>
        <taxon>Riboviria</taxon>
        <taxon>Orthornavirae</taxon>
        <taxon>Negarnaviricota</taxon>
        <taxon>Polyploviricotina</taxon>
        <taxon>Bunyaviricetes</taxon>
        <taxon>Hareavirales</taxon>
        <taxon>Nairoviridae</taxon>
        <taxon>Orthonairovirus</taxon>
        <taxon>Orthonairovirus bandiaense</taxon>
    </lineage>
</organism>
<evidence type="ECO:0000256" key="2">
    <source>
        <dbReference type="ARBA" id="ARBA00004328"/>
    </source>
</evidence>
<keyword evidence="10" id="KW-0687">Ribonucleoprotein</keyword>
<evidence type="ECO:0000256" key="7">
    <source>
        <dbReference type="ARBA" id="ARBA00022844"/>
    </source>
</evidence>
<dbReference type="InterPro" id="IPR003486">
    <property type="entry name" value="Nairo_nucleocap"/>
</dbReference>
<evidence type="ECO:0000256" key="1">
    <source>
        <dbReference type="ARBA" id="ARBA00001936"/>
    </source>
</evidence>
<dbReference type="Gene3D" id="1.20.58.1110">
    <property type="match status" value="1"/>
</dbReference>
<comment type="function">
    <text evidence="12">Binds dsRNA and ssRNA and probably participates in the packaging of viral genome. In the dsRNA binding mode, the nucleocapsid protein specifically binds to the vRNA panhandle secondary structure formed at the termini of viral genome. Does not discriminate between viral and nonviral RNAs through ssRNA binding mode. Displays dsDNA endonuclease activity that is sequence non-specific.</text>
</comment>
<keyword evidence="5" id="KW-1139">Helical capsid protein</keyword>
<reference evidence="14 15" key="1">
    <citation type="journal article" date="2016" name="Viruses">
        <title>Genomic Characterization of the Genus Nairovirus (Family Bunyaviridae).</title>
        <authorList>
            <person name="Kuhn J.H."/>
            <person name="Wiley M.R."/>
            <person name="Rodriguez S.E."/>
            <person name="Bao Y."/>
            <person name="Prieto K."/>
            <person name="Travassos da Rosa A.P."/>
            <person name="Guzman H."/>
            <person name="Savji N."/>
            <person name="Ladner J.T."/>
            <person name="Tesh R.B."/>
            <person name="Wada J."/>
            <person name="Jahrling P.B."/>
            <person name="Bente D.A."/>
            <person name="Palacios G."/>
        </authorList>
    </citation>
    <scope>NUCLEOTIDE SEQUENCE [LARGE SCALE GENOMIC DNA]</scope>
    <source>
        <strain evidence="14 15">RV611</strain>
    </source>
</reference>
<protein>
    <recommendedName>
        <fullName evidence="4">Nucleoprotein</fullName>
    </recommendedName>
    <alternativeName>
        <fullName evidence="11">Nucleocapsid protein</fullName>
    </alternativeName>
</protein>
<evidence type="ECO:0000256" key="12">
    <source>
        <dbReference type="ARBA" id="ARBA00046210"/>
    </source>
</evidence>
<evidence type="ECO:0000256" key="5">
    <source>
        <dbReference type="ARBA" id="ARBA00022497"/>
    </source>
</evidence>
<evidence type="ECO:0000313" key="14">
    <source>
        <dbReference type="EMBL" id="AMT75385.1"/>
    </source>
</evidence>
<evidence type="ECO:0000256" key="8">
    <source>
        <dbReference type="ARBA" id="ARBA00022884"/>
    </source>
</evidence>
<dbReference type="GO" id="GO:0019013">
    <property type="term" value="C:viral nucleocapsid"/>
    <property type="evidence" value="ECO:0007669"/>
    <property type="project" value="UniProtKB-KW"/>
</dbReference>
<sequence length="498" mass="55013">MSVLDFTDIRGLNDWFDRFRTTVPLYNVNTFSYSTGRDVPDLLPYVAEMSGLDTEKEKNACYGRAVVEATKSLAPIKEFAWSASNLVTRKSLAWFEANKTTAAFKLWDDDYNNLKGRLPTVEQIENYHLCAKLWRKDTGFEMNPLTSTLRGGVVTRYAVSQRNVDTVKLMLDDMLAKRKARIEGGGGTVRAGGTQPDHINWTKKWLQDGQQLLMCPSWGSWAKSNKQNQLLGGTAFANLEQTTDLNAVAMAEANLEQLKMIASSPDNCMQRGLSQMAVTKMVADIDACIVAAKGLIQSSREASPASKYHQQVAAMDVPFSAHYWLWKIGGSLPLLPVVSQWLFELGQRPSGAKKVSAMLHSMPYLWAQKMLGLFAADQFVGNKIYMHPAVLTPGRLGDMTSVFGLFPIADPVRVLEGTGCIRTVLNLKTTGSNPCADTIVSLFKVFSAGFDPKNEEIVPPEHMLHQSFLGKQSPYQTAAEVGGTFAKVEVVPSTITYI</sequence>
<evidence type="ECO:0000256" key="3">
    <source>
        <dbReference type="ARBA" id="ARBA00009355"/>
    </source>
</evidence>
<evidence type="ECO:0000256" key="11">
    <source>
        <dbReference type="ARBA" id="ARBA00033344"/>
    </source>
</evidence>
<comment type="subcellular location">
    <subcellularLocation>
        <location evidence="2">Virion</location>
    </subcellularLocation>
</comment>
<name>A0A191KW86_9VIRU</name>
<comment type="cofactor">
    <cofactor evidence="1">
        <name>Mn(2+)</name>
        <dbReference type="ChEBI" id="CHEBI:29035"/>
    </cofactor>
</comment>
<dbReference type="GO" id="GO:1990904">
    <property type="term" value="C:ribonucleoprotein complex"/>
    <property type="evidence" value="ECO:0007669"/>
    <property type="project" value="UniProtKB-KW"/>
</dbReference>
<keyword evidence="8" id="KW-0694">RNA-binding</keyword>
<evidence type="ECO:0000256" key="6">
    <source>
        <dbReference type="ARBA" id="ARBA00022561"/>
    </source>
</evidence>
<comment type="subunit">
    <text evidence="13">Probable homooligomer; forms a double superhelical polymer. Monomer.</text>
</comment>
<dbReference type="Pfam" id="PF02477">
    <property type="entry name" value="Nairo_nucleo"/>
    <property type="match status" value="1"/>
</dbReference>
<keyword evidence="7" id="KW-0946">Virion</keyword>
<evidence type="ECO:0000256" key="10">
    <source>
        <dbReference type="ARBA" id="ARBA00023274"/>
    </source>
</evidence>
<dbReference type="EMBL" id="KU925448">
    <property type="protein sequence ID" value="AMT75385.1"/>
    <property type="molecule type" value="Viral_cRNA"/>
</dbReference>